<proteinExistence type="predicted"/>
<sequence length="335" mass="36751">RRMNMAFLYVLLMAATATLAVARLTGTENCGRPAIQPNLMTTDRIEGGVEVVPGSWPWHAELNSADNEHLCSGALISDQYVLTAAKCLWKSHSKDIKVHLGSHTRNQDDQGEIWLNVEEACVFANYTGDHKNNIAIVKLEKKVDFTNRISPICLPKKKQPLPRTVYGTGWGHSHAEHPRSHDHHHDHGHGDERAPSLRQAVVDVVSNDQCYDEFAEAVPKTVFCTTLRLGSPCKHDLGGPISQMVDNVWTLFGVVSGGAAGCKVGEHPMLHTRVSLYLDNLVNYFPTTSAGTADPKRCLLQLHDGNVVLVVASVVSKDASFFDVQPDLALIVLVT</sequence>
<keyword evidence="5" id="KW-0378">Hydrolase</keyword>
<dbReference type="PANTHER" id="PTHR24250:SF27">
    <property type="entry name" value="ELASTASE 2 LIKE"/>
    <property type="match status" value="1"/>
</dbReference>
<dbReference type="FunFam" id="2.40.10.10:FF:000068">
    <property type="entry name" value="transmembrane protease serine 2"/>
    <property type="match status" value="1"/>
</dbReference>
<keyword evidence="1" id="KW-1015">Disulfide bond</keyword>
<evidence type="ECO:0000313" key="5">
    <source>
        <dbReference type="EMBL" id="JAR87688.1"/>
    </source>
</evidence>
<dbReference type="SMART" id="SM00020">
    <property type="entry name" value="Tryp_SPc"/>
    <property type="match status" value="1"/>
</dbReference>
<dbReference type="InterPro" id="IPR043504">
    <property type="entry name" value="Peptidase_S1_PA_chymotrypsin"/>
</dbReference>
<feature type="chain" id="PRO_5007541871" evidence="3">
    <location>
        <begin position="23"/>
        <end position="335"/>
    </location>
</feature>
<feature type="region of interest" description="Disordered" evidence="2">
    <location>
        <begin position="170"/>
        <end position="193"/>
    </location>
</feature>
<dbReference type="Pfam" id="PF00089">
    <property type="entry name" value="Trypsin"/>
    <property type="match status" value="1"/>
</dbReference>
<dbReference type="AlphaFoldDB" id="A0A147BA96"/>
<feature type="domain" description="Peptidase S1" evidence="4">
    <location>
        <begin position="45"/>
        <end position="290"/>
    </location>
</feature>
<name>A0A147BA96_9ACAR</name>
<keyword evidence="3" id="KW-0732">Signal</keyword>
<feature type="non-terminal residue" evidence="5">
    <location>
        <position position="1"/>
    </location>
</feature>
<dbReference type="InterPro" id="IPR001254">
    <property type="entry name" value="Trypsin_dom"/>
</dbReference>
<accession>A0A147BA96</accession>
<dbReference type="PROSITE" id="PS50240">
    <property type="entry name" value="TRYPSIN_DOM"/>
    <property type="match status" value="1"/>
</dbReference>
<dbReference type="SUPFAM" id="SSF50494">
    <property type="entry name" value="Trypsin-like serine proteases"/>
    <property type="match status" value="1"/>
</dbReference>
<dbReference type="GO" id="GO:0006508">
    <property type="term" value="P:proteolysis"/>
    <property type="evidence" value="ECO:0007669"/>
    <property type="project" value="UniProtKB-KW"/>
</dbReference>
<evidence type="ECO:0000256" key="2">
    <source>
        <dbReference type="SAM" id="MobiDB-lite"/>
    </source>
</evidence>
<protein>
    <submittedName>
        <fullName evidence="5">Chymotrypsin like protease ctrl 1</fullName>
    </submittedName>
</protein>
<dbReference type="InterPro" id="IPR001314">
    <property type="entry name" value="Peptidase_S1A"/>
</dbReference>
<keyword evidence="5" id="KW-0645">Protease</keyword>
<evidence type="ECO:0000256" key="1">
    <source>
        <dbReference type="ARBA" id="ARBA00023157"/>
    </source>
</evidence>
<evidence type="ECO:0000256" key="3">
    <source>
        <dbReference type="SAM" id="SignalP"/>
    </source>
</evidence>
<dbReference type="InterPro" id="IPR009003">
    <property type="entry name" value="Peptidase_S1_PA"/>
</dbReference>
<feature type="non-terminal residue" evidence="5">
    <location>
        <position position="335"/>
    </location>
</feature>
<evidence type="ECO:0000259" key="4">
    <source>
        <dbReference type="PROSITE" id="PS50240"/>
    </source>
</evidence>
<organism evidence="5">
    <name type="scientific">Alectorobius mimon</name>
    <dbReference type="NCBI Taxonomy" id="360319"/>
    <lineage>
        <taxon>Eukaryota</taxon>
        <taxon>Metazoa</taxon>
        <taxon>Ecdysozoa</taxon>
        <taxon>Arthropoda</taxon>
        <taxon>Chelicerata</taxon>
        <taxon>Arachnida</taxon>
        <taxon>Acari</taxon>
        <taxon>Parasitiformes</taxon>
        <taxon>Ixodida</taxon>
        <taxon>Ixodoidea</taxon>
        <taxon>Argasidae</taxon>
        <taxon>Ornithodorinae</taxon>
        <taxon>Alectorobius</taxon>
    </lineage>
</organism>
<dbReference type="PANTHER" id="PTHR24250">
    <property type="entry name" value="CHYMOTRYPSIN-RELATED"/>
    <property type="match status" value="1"/>
</dbReference>
<dbReference type="GO" id="GO:0004252">
    <property type="term" value="F:serine-type endopeptidase activity"/>
    <property type="evidence" value="ECO:0007669"/>
    <property type="project" value="InterPro"/>
</dbReference>
<dbReference type="Gene3D" id="2.40.10.10">
    <property type="entry name" value="Trypsin-like serine proteases"/>
    <property type="match status" value="1"/>
</dbReference>
<reference evidence="5" key="1">
    <citation type="submission" date="2016-03" db="EMBL/GenBank/DDBJ databases">
        <title>Gut transcriptome analysis on engorged females of Ornithodoros mimon (Acari: Argasidae) and phylogenetic inferences of soft ticks.</title>
        <authorList>
            <person name="Landulfo G.A."/>
            <person name="Giovanni D."/>
            <person name="Carvalho E."/>
            <person name="Junqueira-de-Azevedo I."/>
            <person name="Patane J."/>
            <person name="Mendoca R."/>
            <person name="Barros-Battesti D."/>
        </authorList>
    </citation>
    <scope>NUCLEOTIDE SEQUENCE</scope>
    <source>
        <strain evidence="5">Females</strain>
        <tissue evidence="5">Gut</tissue>
    </source>
</reference>
<dbReference type="PRINTS" id="PR00722">
    <property type="entry name" value="CHYMOTRYPSIN"/>
</dbReference>
<dbReference type="EMBL" id="GEIB01000056">
    <property type="protein sequence ID" value="JAR87688.1"/>
    <property type="molecule type" value="Transcribed_RNA"/>
</dbReference>
<dbReference type="CDD" id="cd00190">
    <property type="entry name" value="Tryp_SPc"/>
    <property type="match status" value="1"/>
</dbReference>
<feature type="compositionally biased region" description="Basic and acidic residues" evidence="2">
    <location>
        <begin position="173"/>
        <end position="193"/>
    </location>
</feature>
<feature type="signal peptide" evidence="3">
    <location>
        <begin position="1"/>
        <end position="22"/>
    </location>
</feature>